<dbReference type="EMBL" id="CP015093">
    <property type="protein sequence ID" value="APZ51784.1"/>
    <property type="molecule type" value="Genomic_DNA"/>
</dbReference>
<dbReference type="Proteomes" id="UP000187059">
    <property type="component" value="Chromosome"/>
</dbReference>
<keyword evidence="2" id="KW-1185">Reference proteome</keyword>
<accession>A0A1P8UQV2</accession>
<organism evidence="1 2">
    <name type="scientific">Salipiger abyssi</name>
    <dbReference type="NCBI Taxonomy" id="1250539"/>
    <lineage>
        <taxon>Bacteria</taxon>
        <taxon>Pseudomonadati</taxon>
        <taxon>Pseudomonadota</taxon>
        <taxon>Alphaproteobacteria</taxon>
        <taxon>Rhodobacterales</taxon>
        <taxon>Roseobacteraceae</taxon>
        <taxon>Salipiger</taxon>
    </lineage>
</organism>
<name>A0A1P8UQV2_9RHOB</name>
<protein>
    <submittedName>
        <fullName evidence="1">Flp pilus assembly protein, pilin Flp</fullName>
    </submittedName>
</protein>
<dbReference type="AlphaFoldDB" id="A0A1P8UQV2"/>
<dbReference type="RefSeq" id="WP_076696583.1">
    <property type="nucleotide sequence ID" value="NZ_CP015093.1"/>
</dbReference>
<evidence type="ECO:0000313" key="2">
    <source>
        <dbReference type="Proteomes" id="UP000187059"/>
    </source>
</evidence>
<reference evidence="1 2" key="1">
    <citation type="submission" date="2016-04" db="EMBL/GenBank/DDBJ databases">
        <title>Deep-sea bacteria in the southern Pacific.</title>
        <authorList>
            <person name="Tang K."/>
        </authorList>
    </citation>
    <scope>NUCLEOTIDE SEQUENCE [LARGE SCALE GENOMIC DNA]</scope>
    <source>
        <strain evidence="1 2">JLT2014</strain>
    </source>
</reference>
<sequence length="69" mass="7361">MFSVLKAFLRNDAGAVTVDWVVLTASMVFMAAISFYQIRDNSAAMDAATGQAIAAEQTNLFPTGTTPDE</sequence>
<dbReference type="STRING" id="1250539.Ga0080574_TMP1450"/>
<gene>
    <name evidence="1" type="ORF">Ga0080574_TMP1450</name>
</gene>
<evidence type="ECO:0000313" key="1">
    <source>
        <dbReference type="EMBL" id="APZ51784.1"/>
    </source>
</evidence>
<dbReference type="KEGG" id="paby:Ga0080574_TMP1450"/>
<proteinExistence type="predicted"/>
<dbReference type="OrthoDB" id="5525128at2"/>